<dbReference type="InterPro" id="IPR017592">
    <property type="entry name" value="Pilus_assmbl_Flp-typ_CpaB"/>
</dbReference>
<feature type="domain" description="Flp pilus assembly protein RcpC/CpaB" evidence="2">
    <location>
        <begin position="131"/>
        <end position="270"/>
    </location>
</feature>
<dbReference type="InterPro" id="IPR031571">
    <property type="entry name" value="RcpC_dom"/>
</dbReference>
<organism evidence="3 4">
    <name type="scientific">Bordetella genomosp. 1</name>
    <dbReference type="NCBI Taxonomy" id="1395607"/>
    <lineage>
        <taxon>Bacteria</taxon>
        <taxon>Pseudomonadati</taxon>
        <taxon>Pseudomonadota</taxon>
        <taxon>Betaproteobacteria</taxon>
        <taxon>Burkholderiales</taxon>
        <taxon>Alcaligenaceae</taxon>
        <taxon>Bordetella</taxon>
    </lineage>
</organism>
<evidence type="ECO:0000259" key="2">
    <source>
        <dbReference type="Pfam" id="PF16976"/>
    </source>
</evidence>
<dbReference type="EMBL" id="NEVL01000003">
    <property type="protein sequence ID" value="OZI36076.1"/>
    <property type="molecule type" value="Genomic_DNA"/>
</dbReference>
<accession>A0A261SFD1</accession>
<proteinExistence type="predicted"/>
<protein>
    <submittedName>
        <fullName evidence="3">Flp pilus assembly protein CpaB</fullName>
    </submittedName>
</protein>
<feature type="chain" id="PRO_5012898798" evidence="1">
    <location>
        <begin position="20"/>
        <end position="321"/>
    </location>
</feature>
<dbReference type="AlphaFoldDB" id="A0A261SFD1"/>
<evidence type="ECO:0000313" key="4">
    <source>
        <dbReference type="Proteomes" id="UP000217005"/>
    </source>
</evidence>
<dbReference type="OrthoDB" id="2037472at2"/>
<reference evidence="3 4" key="1">
    <citation type="submission" date="2017-05" db="EMBL/GenBank/DDBJ databases">
        <title>Complete and WGS of Bordetella genogroups.</title>
        <authorList>
            <person name="Spilker T."/>
            <person name="LiPuma J."/>
        </authorList>
    </citation>
    <scope>NUCLEOTIDE SEQUENCE [LARGE SCALE GENOMIC DNA]</scope>
    <source>
        <strain evidence="3 4">AU17610</strain>
    </source>
</reference>
<sequence>MKTRSLILLASAITLAAGAALVGRALMRPPPPVTIVKEVPVEVPAQKAPVRYVLTAQAPLEAGQFIKSETFKVLTWKEVPGDDVRADDYSAANDAGRRAIERDVYGAAVRQPLENGQNLTRAALVYPGEPGFLAAVITPGKRAVSIPINVVSSNSGLVNAGDRVDVILSLDRIDLDPPMERVPNSVYTALASQTIVRDVRVLAMNNNASSAAPLTDMEAPTDAVARRNQASRGQPSPKTLYYGSITLEVSTEDAERLALARQVGTMQVALLSLHDEDAPKTATRDVTRLKDATAVFDNTAPQIVNVFQGTNQTVQTYRSRP</sequence>
<comment type="caution">
    <text evidence="3">The sequence shown here is derived from an EMBL/GenBank/DDBJ whole genome shotgun (WGS) entry which is preliminary data.</text>
</comment>
<dbReference type="RefSeq" id="WP_094826885.1">
    <property type="nucleotide sequence ID" value="NZ_NEVL01000003.1"/>
</dbReference>
<feature type="signal peptide" evidence="1">
    <location>
        <begin position="1"/>
        <end position="19"/>
    </location>
</feature>
<dbReference type="Pfam" id="PF16976">
    <property type="entry name" value="RcpC"/>
    <property type="match status" value="1"/>
</dbReference>
<dbReference type="NCBIfam" id="TIGR03177">
    <property type="entry name" value="pilus_cpaB"/>
    <property type="match status" value="1"/>
</dbReference>
<keyword evidence="1" id="KW-0732">Signal</keyword>
<name>A0A261SFD1_9BORD</name>
<dbReference type="Proteomes" id="UP000217005">
    <property type="component" value="Unassembled WGS sequence"/>
</dbReference>
<gene>
    <name evidence="3" type="primary">cpaB</name>
    <name evidence="3" type="ORF">CEG14_13660</name>
</gene>
<evidence type="ECO:0000256" key="1">
    <source>
        <dbReference type="SAM" id="SignalP"/>
    </source>
</evidence>
<evidence type="ECO:0000313" key="3">
    <source>
        <dbReference type="EMBL" id="OZI36076.1"/>
    </source>
</evidence>